<keyword evidence="3" id="KW-0547">Nucleotide-binding</keyword>
<feature type="region of interest" description="Disordered" evidence="5">
    <location>
        <begin position="229"/>
        <end position="261"/>
    </location>
</feature>
<evidence type="ECO:0000313" key="7">
    <source>
        <dbReference type="EMBL" id="MUN36987.1"/>
    </source>
</evidence>
<dbReference type="GO" id="GO:0016887">
    <property type="term" value="F:ATP hydrolysis activity"/>
    <property type="evidence" value="ECO:0007669"/>
    <property type="project" value="InterPro"/>
</dbReference>
<evidence type="ECO:0000256" key="5">
    <source>
        <dbReference type="SAM" id="MobiDB-lite"/>
    </source>
</evidence>
<keyword evidence="8" id="KW-1185">Reference proteome</keyword>
<dbReference type="InterPro" id="IPR027417">
    <property type="entry name" value="P-loop_NTPase"/>
</dbReference>
<keyword evidence="4 7" id="KW-0067">ATP-binding</keyword>
<evidence type="ECO:0000256" key="4">
    <source>
        <dbReference type="ARBA" id="ARBA00022840"/>
    </source>
</evidence>
<evidence type="ECO:0000256" key="2">
    <source>
        <dbReference type="ARBA" id="ARBA00022448"/>
    </source>
</evidence>
<dbReference type="PANTHER" id="PTHR43335:SF2">
    <property type="entry name" value="ABC TRANSPORTER, ATP-BINDING PROTEIN"/>
    <property type="match status" value="1"/>
</dbReference>
<dbReference type="SUPFAM" id="SSF52540">
    <property type="entry name" value="P-loop containing nucleoside triphosphate hydrolases"/>
    <property type="match status" value="1"/>
</dbReference>
<gene>
    <name evidence="7" type="ORF">GNZ18_10305</name>
</gene>
<name>A0A7K1KY49_9ACTN</name>
<evidence type="ECO:0000256" key="1">
    <source>
        <dbReference type="ARBA" id="ARBA00005417"/>
    </source>
</evidence>
<comment type="caution">
    <text evidence="7">The sequence shown here is derived from an EMBL/GenBank/DDBJ whole genome shotgun (WGS) entry which is preliminary data.</text>
</comment>
<feature type="domain" description="ABC transporter" evidence="6">
    <location>
        <begin position="8"/>
        <end position="243"/>
    </location>
</feature>
<keyword evidence="2" id="KW-0813">Transport</keyword>
<dbReference type="InterPro" id="IPR003439">
    <property type="entry name" value="ABC_transporter-like_ATP-bd"/>
</dbReference>
<organism evidence="7 8">
    <name type="scientific">Actinomadura litoris</name>
    <dbReference type="NCBI Taxonomy" id="2678616"/>
    <lineage>
        <taxon>Bacteria</taxon>
        <taxon>Bacillati</taxon>
        <taxon>Actinomycetota</taxon>
        <taxon>Actinomycetes</taxon>
        <taxon>Streptosporangiales</taxon>
        <taxon>Thermomonosporaceae</taxon>
        <taxon>Actinomadura</taxon>
    </lineage>
</organism>
<dbReference type="PROSITE" id="PS50893">
    <property type="entry name" value="ABC_TRANSPORTER_2"/>
    <property type="match status" value="1"/>
</dbReference>
<dbReference type="SMART" id="SM00382">
    <property type="entry name" value="AAA"/>
    <property type="match status" value="1"/>
</dbReference>
<dbReference type="Proteomes" id="UP000432015">
    <property type="component" value="Unassembled WGS sequence"/>
</dbReference>
<accession>A0A7K1KY49</accession>
<evidence type="ECO:0000259" key="6">
    <source>
        <dbReference type="PROSITE" id="PS50893"/>
    </source>
</evidence>
<protein>
    <submittedName>
        <fullName evidence="7">ATP-binding cassette domain-containing protein</fullName>
    </submittedName>
</protein>
<dbReference type="Gene3D" id="3.40.50.300">
    <property type="entry name" value="P-loop containing nucleotide triphosphate hydrolases"/>
    <property type="match status" value="1"/>
</dbReference>
<proteinExistence type="inferred from homology"/>
<comment type="similarity">
    <text evidence="1">Belongs to the ABC transporter superfamily.</text>
</comment>
<dbReference type="GO" id="GO:0005524">
    <property type="term" value="F:ATP binding"/>
    <property type="evidence" value="ECO:0007669"/>
    <property type="project" value="UniProtKB-KW"/>
</dbReference>
<dbReference type="EMBL" id="WOFH01000003">
    <property type="protein sequence ID" value="MUN36987.1"/>
    <property type="molecule type" value="Genomic_DNA"/>
</dbReference>
<evidence type="ECO:0000256" key="3">
    <source>
        <dbReference type="ARBA" id="ARBA00022741"/>
    </source>
</evidence>
<dbReference type="AlphaFoldDB" id="A0A7K1KY49"/>
<dbReference type="InterPro" id="IPR003593">
    <property type="entry name" value="AAA+_ATPase"/>
</dbReference>
<reference evidence="7 8" key="1">
    <citation type="submission" date="2019-11" db="EMBL/GenBank/DDBJ databases">
        <authorList>
            <person name="Cao P."/>
        </authorList>
    </citation>
    <scope>NUCLEOTIDE SEQUENCE [LARGE SCALE GENOMIC DNA]</scope>
    <source>
        <strain evidence="7 8">NEAU-AAG5</strain>
    </source>
</reference>
<sequence length="286" mass="29470">MIAEHSAIVARGMGVRRGGRWLLRPVTFGVPEGVVGVAGPPGVGKSTLLATFATLRRPHTGALNILGHDTAHAAGVRAARARIGYLPGRLSRKQNMTAGEFVSYAAYYQRAGASAARDVIARLDLAEAAGTELSLLPPDVRLRAGVAAACVHSPDLVLLDDPFAELCAPGAGAEAGGGAAAMAELIPVLRSLAPTVVVTADAAGTLTGWCDLLLGLSRGRLTELPARSAARVPADRAAGRRVPHPRDARAPAAVREPGRRRAARPVLAQLTRFRMPRAPAGSGAGV</sequence>
<feature type="compositionally biased region" description="Basic and acidic residues" evidence="5">
    <location>
        <begin position="233"/>
        <end position="249"/>
    </location>
</feature>
<dbReference type="Pfam" id="PF00005">
    <property type="entry name" value="ABC_tran"/>
    <property type="match status" value="1"/>
</dbReference>
<dbReference type="PANTHER" id="PTHR43335">
    <property type="entry name" value="ABC TRANSPORTER, ATP-BINDING PROTEIN"/>
    <property type="match status" value="1"/>
</dbReference>
<evidence type="ECO:0000313" key="8">
    <source>
        <dbReference type="Proteomes" id="UP000432015"/>
    </source>
</evidence>